<organism evidence="1 2">
    <name type="scientific">Phytophthora infestans</name>
    <name type="common">Potato late blight agent</name>
    <name type="synonym">Botrytis infestans</name>
    <dbReference type="NCBI Taxonomy" id="4787"/>
    <lineage>
        <taxon>Eukaryota</taxon>
        <taxon>Sar</taxon>
        <taxon>Stramenopiles</taxon>
        <taxon>Oomycota</taxon>
        <taxon>Peronosporomycetes</taxon>
        <taxon>Peronosporales</taxon>
        <taxon>Peronosporaceae</taxon>
        <taxon>Phytophthora</taxon>
    </lineage>
</organism>
<name>A0A8S9V4J6_PHYIN</name>
<dbReference type="EMBL" id="JAACNO010000468">
    <property type="protein sequence ID" value="KAF4147423.1"/>
    <property type="molecule type" value="Genomic_DNA"/>
</dbReference>
<sequence length="198" mass="22033">MSITANDKFGSAALQCMGTFGAIKSAARERKLIQTSEPVQVMGAYTFPLLSGKDDGTDSVLLLTADNMEHLNERATRNRATLMPGTIPILVNEDDEMHVKKSIVSEANDIMKRRLEDNPNLESGSTFTLDRINRVSGEQAISHDPFTRIFRTHFNEESSLPAWMSCMRVSVDEIEKEADGIPRDVMKKEVAEEEESAP</sequence>
<protein>
    <submittedName>
        <fullName evidence="1">Uncharacterized protein</fullName>
    </submittedName>
</protein>
<evidence type="ECO:0000313" key="2">
    <source>
        <dbReference type="Proteomes" id="UP000704712"/>
    </source>
</evidence>
<comment type="caution">
    <text evidence="1">The sequence shown here is derived from an EMBL/GenBank/DDBJ whole genome shotgun (WGS) entry which is preliminary data.</text>
</comment>
<gene>
    <name evidence="1" type="ORF">GN958_ATG03378</name>
</gene>
<dbReference type="AlphaFoldDB" id="A0A8S9V4J6"/>
<reference evidence="1" key="1">
    <citation type="submission" date="2020-03" db="EMBL/GenBank/DDBJ databases">
        <title>Hybrid Assembly of Korean Phytophthora infestans isolates.</title>
        <authorList>
            <person name="Prokchorchik M."/>
            <person name="Lee Y."/>
            <person name="Seo J."/>
            <person name="Cho J.-H."/>
            <person name="Park Y.-E."/>
            <person name="Jang D.-C."/>
            <person name="Im J.-S."/>
            <person name="Choi J.-G."/>
            <person name="Park H.-J."/>
            <person name="Lee G.-B."/>
            <person name="Lee Y.-G."/>
            <person name="Hong S.-Y."/>
            <person name="Cho K."/>
            <person name="Sohn K.H."/>
        </authorList>
    </citation>
    <scope>NUCLEOTIDE SEQUENCE</scope>
    <source>
        <strain evidence="1">KR_2_A2</strain>
    </source>
</reference>
<accession>A0A8S9V4J6</accession>
<proteinExistence type="predicted"/>
<evidence type="ECO:0000313" key="1">
    <source>
        <dbReference type="EMBL" id="KAF4147423.1"/>
    </source>
</evidence>
<dbReference type="Proteomes" id="UP000704712">
    <property type="component" value="Unassembled WGS sequence"/>
</dbReference>